<protein>
    <submittedName>
        <fullName evidence="1">Uncharacterized protein</fullName>
    </submittedName>
</protein>
<accession>A0A2A4X5E5</accession>
<reference evidence="2" key="1">
    <citation type="submission" date="2017-08" db="EMBL/GenBank/DDBJ databases">
        <title>A dynamic microbial community with high functional redundancy inhabits the cold, oxic subseafloor aquifer.</title>
        <authorList>
            <person name="Tully B.J."/>
            <person name="Wheat C.G."/>
            <person name="Glazer B.T."/>
            <person name="Huber J.A."/>
        </authorList>
    </citation>
    <scope>NUCLEOTIDE SEQUENCE [LARGE SCALE GENOMIC DNA]</scope>
</reference>
<gene>
    <name evidence="1" type="ORF">COB21_02380</name>
</gene>
<proteinExistence type="predicted"/>
<evidence type="ECO:0000313" key="2">
    <source>
        <dbReference type="Proteomes" id="UP000218775"/>
    </source>
</evidence>
<comment type="caution">
    <text evidence="1">The sequence shown here is derived from an EMBL/GenBank/DDBJ whole genome shotgun (WGS) entry which is preliminary data.</text>
</comment>
<name>A0A2A4X5E5_UNCAE</name>
<dbReference type="Proteomes" id="UP000218775">
    <property type="component" value="Unassembled WGS sequence"/>
</dbReference>
<organism evidence="1 2">
    <name type="scientific">Aerophobetes bacterium</name>
    <dbReference type="NCBI Taxonomy" id="2030807"/>
    <lineage>
        <taxon>Bacteria</taxon>
        <taxon>Candidatus Aerophobota</taxon>
    </lineage>
</organism>
<sequence>MSAGIALFGEAQRGNFSRLVTLHTLEKLHDTFGMPPPLSKGIWLSIQLLMQNEIIYFYRIEEEGFSYPHYHEGLKLLDSQQTQYPLKALCMPGLGDRIMVGKATEFCKKHSIIFLCTEEDFYDYVTCF</sequence>
<dbReference type="EMBL" id="NVUK01000012">
    <property type="protein sequence ID" value="PCI77823.1"/>
    <property type="molecule type" value="Genomic_DNA"/>
</dbReference>
<evidence type="ECO:0000313" key="1">
    <source>
        <dbReference type="EMBL" id="PCI77823.1"/>
    </source>
</evidence>
<dbReference type="AlphaFoldDB" id="A0A2A4X5E5"/>